<dbReference type="InterPro" id="IPR050645">
    <property type="entry name" value="Histidine_acid_phosphatase"/>
</dbReference>
<evidence type="ECO:0000256" key="1">
    <source>
        <dbReference type="ARBA" id="ARBA00005375"/>
    </source>
</evidence>
<accession>A0A078ABR4</accession>
<evidence type="ECO:0000256" key="3">
    <source>
        <dbReference type="SAM" id="SignalP"/>
    </source>
</evidence>
<dbReference type="AlphaFoldDB" id="A0A078ABR4"/>
<dbReference type="PANTHER" id="PTHR11567:SF110">
    <property type="entry name" value="2-PHOSPHOXYLOSE PHOSPHATASE 1"/>
    <property type="match status" value="1"/>
</dbReference>
<dbReference type="PANTHER" id="PTHR11567">
    <property type="entry name" value="ACID PHOSPHATASE-RELATED"/>
    <property type="match status" value="1"/>
</dbReference>
<gene>
    <name evidence="4" type="primary">Contig19659.g20845</name>
    <name evidence="4" type="ORF">STYLEM_8726</name>
</gene>
<dbReference type="PROSITE" id="PS00616">
    <property type="entry name" value="HIS_ACID_PHOSPHAT_1"/>
    <property type="match status" value="1"/>
</dbReference>
<evidence type="ECO:0000256" key="2">
    <source>
        <dbReference type="ARBA" id="ARBA00022801"/>
    </source>
</evidence>
<name>A0A078ABR4_STYLE</name>
<evidence type="ECO:0000313" key="5">
    <source>
        <dbReference type="Proteomes" id="UP000039865"/>
    </source>
</evidence>
<proteinExistence type="inferred from homology"/>
<dbReference type="InterPro" id="IPR033379">
    <property type="entry name" value="Acid_Pase_AS"/>
</dbReference>
<dbReference type="InterPro" id="IPR000560">
    <property type="entry name" value="His_Pase_clade-2"/>
</dbReference>
<dbReference type="SUPFAM" id="SSF53254">
    <property type="entry name" value="Phosphoglycerate mutase-like"/>
    <property type="match status" value="1"/>
</dbReference>
<dbReference type="Gene3D" id="3.40.50.1240">
    <property type="entry name" value="Phosphoglycerate mutase-like"/>
    <property type="match status" value="1"/>
</dbReference>
<keyword evidence="2" id="KW-0378">Hydrolase</keyword>
<dbReference type="Proteomes" id="UP000039865">
    <property type="component" value="Unassembled WGS sequence"/>
</dbReference>
<keyword evidence="5" id="KW-1185">Reference proteome</keyword>
<reference evidence="4 5" key="1">
    <citation type="submission" date="2014-06" db="EMBL/GenBank/DDBJ databases">
        <authorList>
            <person name="Swart Estienne"/>
        </authorList>
    </citation>
    <scope>NUCLEOTIDE SEQUENCE [LARGE SCALE GENOMIC DNA]</scope>
    <source>
        <strain evidence="4 5">130c</strain>
    </source>
</reference>
<organism evidence="4 5">
    <name type="scientific">Stylonychia lemnae</name>
    <name type="common">Ciliate</name>
    <dbReference type="NCBI Taxonomy" id="5949"/>
    <lineage>
        <taxon>Eukaryota</taxon>
        <taxon>Sar</taxon>
        <taxon>Alveolata</taxon>
        <taxon>Ciliophora</taxon>
        <taxon>Intramacronucleata</taxon>
        <taxon>Spirotrichea</taxon>
        <taxon>Stichotrichia</taxon>
        <taxon>Sporadotrichida</taxon>
        <taxon>Oxytrichidae</taxon>
        <taxon>Stylonychinae</taxon>
        <taxon>Stylonychia</taxon>
    </lineage>
</organism>
<dbReference type="OrthoDB" id="258392at2759"/>
<dbReference type="GO" id="GO:0016791">
    <property type="term" value="F:phosphatase activity"/>
    <property type="evidence" value="ECO:0007669"/>
    <property type="project" value="TreeGrafter"/>
</dbReference>
<dbReference type="Pfam" id="PF00328">
    <property type="entry name" value="His_Phos_2"/>
    <property type="match status" value="1"/>
</dbReference>
<keyword evidence="3" id="KW-0732">Signal</keyword>
<dbReference type="InParanoid" id="A0A078ABR4"/>
<evidence type="ECO:0000313" key="4">
    <source>
        <dbReference type="EMBL" id="CDW79735.1"/>
    </source>
</evidence>
<feature type="signal peptide" evidence="3">
    <location>
        <begin position="1"/>
        <end position="17"/>
    </location>
</feature>
<sequence length="430" mass="50453">MNYAVLTLFFTISVVLAEQKLGFVFEIVRHGARAPLLEEPKGFFKVDAGMLTAQGMRQRYLLGRFNRERYIEQYGLIAKEYNPSQIQISSTNYLRTIQSSYSEMMGLYPPNSNIQNNLSKGEIQSLKSGKGLPKLSRLIKKGKIEQVSQIFDRYTFIPVYNSYNLPINDDVSEYTCPYTRDCFNYYYTTPSEYTQESQIVIPLMRKHLGQTFNLTANEIKNIDYLKFYQYADFIYSVTFEGHLNIFNFSAIEWFYLKQSQKIVISKGLNKKAKRLYGTKFFRKPLEAMANRFNDLINGIDDPNQLRYMIYSGHDDQIINIIDWLNPQDHYYVETPYASTIIFELFYDTECLRASPKSPSCFQIQIRHNGNPIKFDRCVTNNMKAGSRQIHCKYDDFLAYMNSKMIKDDVNTQCMEKFIPKQLLLKKHKFQ</sequence>
<protein>
    <submittedName>
        <fullName evidence="4">Major acid phosphatase map (Histidine-acid phosphatase)</fullName>
    </submittedName>
</protein>
<dbReference type="CDD" id="cd07061">
    <property type="entry name" value="HP_HAP_like"/>
    <property type="match status" value="1"/>
</dbReference>
<comment type="similarity">
    <text evidence="1">Belongs to the histidine acid phosphatase family.</text>
</comment>
<dbReference type="InterPro" id="IPR029033">
    <property type="entry name" value="His_PPase_superfam"/>
</dbReference>
<feature type="chain" id="PRO_5001729314" evidence="3">
    <location>
        <begin position="18"/>
        <end position="430"/>
    </location>
</feature>
<dbReference type="EMBL" id="CCKQ01008295">
    <property type="protein sequence ID" value="CDW79735.1"/>
    <property type="molecule type" value="Genomic_DNA"/>
</dbReference>